<protein>
    <submittedName>
        <fullName evidence="1">Uncharacterized protein</fullName>
    </submittedName>
</protein>
<dbReference type="RefSeq" id="WP_290113926.1">
    <property type="nucleotide sequence ID" value="NZ_JAUEPL010000036.1"/>
</dbReference>
<proteinExistence type="predicted"/>
<evidence type="ECO:0000313" key="2">
    <source>
        <dbReference type="Proteomes" id="UP001174050"/>
    </source>
</evidence>
<keyword evidence="2" id="KW-1185">Reference proteome</keyword>
<accession>A0ABT7ZAW8</accession>
<dbReference type="EMBL" id="JAUEPL010000036">
    <property type="protein sequence ID" value="MDN3296645.1"/>
    <property type="molecule type" value="Genomic_DNA"/>
</dbReference>
<organism evidence="1 2">
    <name type="scientific">Streptomyces ficellus</name>
    <dbReference type="NCBI Taxonomy" id="1977088"/>
    <lineage>
        <taxon>Bacteria</taxon>
        <taxon>Bacillati</taxon>
        <taxon>Actinomycetota</taxon>
        <taxon>Actinomycetes</taxon>
        <taxon>Kitasatosporales</taxon>
        <taxon>Streptomycetaceae</taxon>
        <taxon>Streptomyces</taxon>
    </lineage>
</organism>
<reference evidence="1" key="1">
    <citation type="submission" date="2023-06" db="EMBL/GenBank/DDBJ databases">
        <title>WGS-Sequencing of Streptomyces ficellus isolate 21 collected from sand in Gara Djebilet Iron Mine in Algeria.</title>
        <authorList>
            <person name="Zegers G.P."/>
            <person name="Gomez A."/>
            <person name="Gueddou A."/>
            <person name="Zahara A.F."/>
            <person name="Worth M."/>
            <person name="Sevigny J.L."/>
            <person name="Tisa L."/>
        </authorList>
    </citation>
    <scope>NUCLEOTIDE SEQUENCE</scope>
    <source>
        <strain evidence="1">AS11</strain>
    </source>
</reference>
<evidence type="ECO:0000313" key="1">
    <source>
        <dbReference type="EMBL" id="MDN3296645.1"/>
    </source>
</evidence>
<name>A0ABT7ZAW8_9ACTN</name>
<gene>
    <name evidence="1" type="ORF">QWM81_21885</name>
</gene>
<sequence>MKATGTPFDVTEAVAAVDALLARPLPEDGPTRWEPGSESWSGSYGAGFRLAPLWESRAYVGVPGPEWDTAQEEAERYFAELTGALDERWGPHREVGMRALLLGDADDESVPPLFAELRAFGLYGELMVWGPVGSPHGPRWVAVSVGQCDEDAPHMMVAAVTDVPIQDVPIEDVPIGELPTG</sequence>
<dbReference type="Proteomes" id="UP001174050">
    <property type="component" value="Unassembled WGS sequence"/>
</dbReference>
<comment type="caution">
    <text evidence="1">The sequence shown here is derived from an EMBL/GenBank/DDBJ whole genome shotgun (WGS) entry which is preliminary data.</text>
</comment>